<evidence type="ECO:0000256" key="10">
    <source>
        <dbReference type="RuleBase" id="RU363032"/>
    </source>
</evidence>
<dbReference type="OrthoDB" id="9795403at2"/>
<feature type="transmembrane region" description="Helical" evidence="10">
    <location>
        <begin position="185"/>
        <end position="208"/>
    </location>
</feature>
<evidence type="ECO:0000313" key="14">
    <source>
        <dbReference type="Proteomes" id="UP000000925"/>
    </source>
</evidence>
<proteinExistence type="inferred from homology"/>
<name>D5EKT5_CORAD</name>
<evidence type="ECO:0000259" key="12">
    <source>
        <dbReference type="PROSITE" id="PS50928"/>
    </source>
</evidence>
<dbReference type="NCBIfam" id="NF038017">
    <property type="entry name" value="ABC_perm1"/>
    <property type="match status" value="1"/>
</dbReference>
<evidence type="ECO:0000256" key="1">
    <source>
        <dbReference type="ARBA" id="ARBA00002949"/>
    </source>
</evidence>
<dbReference type="InterPro" id="IPR000515">
    <property type="entry name" value="MetI-like"/>
</dbReference>
<feature type="transmembrane region" description="Helical" evidence="10">
    <location>
        <begin position="12"/>
        <end position="34"/>
    </location>
</feature>
<dbReference type="CDD" id="cd06261">
    <property type="entry name" value="TM_PBP2"/>
    <property type="match status" value="1"/>
</dbReference>
<keyword evidence="8 10" id="KW-1133">Transmembrane helix</keyword>
<evidence type="ECO:0000256" key="11">
    <source>
        <dbReference type="RuleBase" id="RU365097"/>
    </source>
</evidence>
<dbReference type="SUPFAM" id="SSF161098">
    <property type="entry name" value="MetI-like"/>
    <property type="match status" value="1"/>
</dbReference>
<dbReference type="GO" id="GO:0015098">
    <property type="term" value="F:molybdate ion transmembrane transporter activity"/>
    <property type="evidence" value="ECO:0007669"/>
    <property type="project" value="UniProtKB-UniRule"/>
</dbReference>
<evidence type="ECO:0000313" key="13">
    <source>
        <dbReference type="EMBL" id="ADE54992.1"/>
    </source>
</evidence>
<sequence length="217" mass="22943">MPPLCNIVLSTVLWAALSTLCVLALATPLAYLLARREFPGKQVLATIASLPLVLPPTAVGYSLLKLLADSGPLGFLDILLTWKGVVLACSVMSFPLVLRTARVSFEAVDPKLESLARTLGRSPFRTFYSVTLPLASKGLLAASILGFTRAMGEFGATVIVAGNIPGQTQTLASAIYSAQQSGNDLLANTLLTVALLIGFVAVFLSEWLSRPRKGARS</sequence>
<dbReference type="GO" id="GO:0005886">
    <property type="term" value="C:plasma membrane"/>
    <property type="evidence" value="ECO:0007669"/>
    <property type="project" value="UniProtKB-SubCell"/>
</dbReference>
<reference evidence="13 14" key="1">
    <citation type="journal article" date="2010" name="Stand. Genomic Sci.">
        <title>Complete genome sequence of Coraliomargarita akajimensis type strain (04OKA010-24).</title>
        <authorList>
            <person name="Mavromatis K."/>
            <person name="Abt B."/>
            <person name="Brambilla E."/>
            <person name="Lapidus A."/>
            <person name="Copeland A."/>
            <person name="Deshpande S."/>
            <person name="Nolan M."/>
            <person name="Lucas S."/>
            <person name="Tice H."/>
            <person name="Cheng J.F."/>
            <person name="Han C."/>
            <person name="Detter J.C."/>
            <person name="Woyke T."/>
            <person name="Goodwin L."/>
            <person name="Pitluck S."/>
            <person name="Held B."/>
            <person name="Brettin T."/>
            <person name="Tapia R."/>
            <person name="Ivanova N."/>
            <person name="Mikhailova N."/>
            <person name="Pati A."/>
            <person name="Liolios K."/>
            <person name="Chen A."/>
            <person name="Palaniappan K."/>
            <person name="Land M."/>
            <person name="Hauser L."/>
            <person name="Chang Y.J."/>
            <person name="Jeffries C.D."/>
            <person name="Rohde M."/>
            <person name="Goker M."/>
            <person name="Bristow J."/>
            <person name="Eisen J.A."/>
            <person name="Markowitz V."/>
            <person name="Hugenholtz P."/>
            <person name="Klenk H.P."/>
            <person name="Kyrpides N.C."/>
        </authorList>
    </citation>
    <scope>NUCLEOTIDE SEQUENCE [LARGE SCALE GENOMIC DNA]</scope>
    <source>
        <strain evidence="14">DSM 45221 / IAM 15411 / JCM 23193 / KCTC 12865</strain>
    </source>
</reference>
<dbReference type="Proteomes" id="UP000000925">
    <property type="component" value="Chromosome"/>
</dbReference>
<dbReference type="InterPro" id="IPR011867">
    <property type="entry name" value="ModB_ABC"/>
</dbReference>
<dbReference type="InterPro" id="IPR035906">
    <property type="entry name" value="MetI-like_sf"/>
</dbReference>
<keyword evidence="14" id="KW-1185">Reference proteome</keyword>
<evidence type="ECO:0000256" key="7">
    <source>
        <dbReference type="ARBA" id="ARBA00022692"/>
    </source>
</evidence>
<evidence type="ECO:0000256" key="3">
    <source>
        <dbReference type="ARBA" id="ARBA00007069"/>
    </source>
</evidence>
<evidence type="ECO:0000256" key="8">
    <source>
        <dbReference type="ARBA" id="ARBA00022989"/>
    </source>
</evidence>
<dbReference type="STRING" id="583355.Caka_1974"/>
<dbReference type="PROSITE" id="PS50928">
    <property type="entry name" value="ABC_TM1"/>
    <property type="match status" value="1"/>
</dbReference>
<dbReference type="PANTHER" id="PTHR30183:SF3">
    <property type="entry name" value="MOLYBDENUM TRANSPORT SYSTEM PERMEASE PROTEIN MODB"/>
    <property type="match status" value="1"/>
</dbReference>
<dbReference type="HOGENOM" id="CLU_016047_14_3_0"/>
<keyword evidence="9 10" id="KW-0472">Membrane</keyword>
<feature type="transmembrane region" description="Helical" evidence="10">
    <location>
        <begin position="43"/>
        <end position="64"/>
    </location>
</feature>
<dbReference type="KEGG" id="caa:Caka_1974"/>
<dbReference type="NCBIfam" id="TIGR02141">
    <property type="entry name" value="modB_ABC"/>
    <property type="match status" value="1"/>
</dbReference>
<protein>
    <recommendedName>
        <fullName evidence="11">Molybdenum transport system permease</fullName>
    </recommendedName>
</protein>
<dbReference type="PANTHER" id="PTHR30183">
    <property type="entry name" value="MOLYBDENUM TRANSPORT SYSTEM PERMEASE PROTEIN MODB"/>
    <property type="match status" value="1"/>
</dbReference>
<evidence type="ECO:0000256" key="6">
    <source>
        <dbReference type="ARBA" id="ARBA00022505"/>
    </source>
</evidence>
<keyword evidence="4 10" id="KW-0813">Transport</keyword>
<evidence type="ECO:0000256" key="5">
    <source>
        <dbReference type="ARBA" id="ARBA00022475"/>
    </source>
</evidence>
<dbReference type="EMBL" id="CP001998">
    <property type="protein sequence ID" value="ADE54992.1"/>
    <property type="molecule type" value="Genomic_DNA"/>
</dbReference>
<accession>D5EKT5</accession>
<organism evidence="13 14">
    <name type="scientific">Coraliomargarita akajimensis (strain DSM 45221 / IAM 15411 / JCM 23193 / KCTC 12865 / 04OKA010-24)</name>
    <dbReference type="NCBI Taxonomy" id="583355"/>
    <lineage>
        <taxon>Bacteria</taxon>
        <taxon>Pseudomonadati</taxon>
        <taxon>Verrucomicrobiota</taxon>
        <taxon>Opitutia</taxon>
        <taxon>Puniceicoccales</taxon>
        <taxon>Coraliomargaritaceae</taxon>
        <taxon>Coraliomargarita</taxon>
    </lineage>
</organism>
<comment type="function">
    <text evidence="1 11">Part of the binding-protein-dependent transport system for molybdenum; probably responsible for the translocation of the substrate across the membrane.</text>
</comment>
<dbReference type="RefSeq" id="WP_013043714.1">
    <property type="nucleotide sequence ID" value="NC_014008.1"/>
</dbReference>
<keyword evidence="7 10" id="KW-0812">Transmembrane</keyword>
<keyword evidence="6 11" id="KW-0500">Molybdenum</keyword>
<dbReference type="Pfam" id="PF00528">
    <property type="entry name" value="BPD_transp_1"/>
    <property type="match status" value="1"/>
</dbReference>
<evidence type="ECO:0000256" key="2">
    <source>
        <dbReference type="ARBA" id="ARBA00004651"/>
    </source>
</evidence>
<comment type="subcellular location">
    <subcellularLocation>
        <location evidence="2 10">Cell membrane</location>
        <topology evidence="2 10">Multi-pass membrane protein</topology>
    </subcellularLocation>
</comment>
<evidence type="ECO:0000256" key="9">
    <source>
        <dbReference type="ARBA" id="ARBA00023136"/>
    </source>
</evidence>
<feature type="domain" description="ABC transmembrane type-1" evidence="12">
    <location>
        <begin position="8"/>
        <end position="208"/>
    </location>
</feature>
<feature type="transmembrane region" description="Helical" evidence="10">
    <location>
        <begin position="84"/>
        <end position="105"/>
    </location>
</feature>
<dbReference type="Gene3D" id="1.10.3720.10">
    <property type="entry name" value="MetI-like"/>
    <property type="match status" value="1"/>
</dbReference>
<dbReference type="AlphaFoldDB" id="D5EKT5"/>
<gene>
    <name evidence="13" type="ordered locus">Caka_1974</name>
</gene>
<dbReference type="eggNOG" id="COG4149">
    <property type="taxonomic scope" value="Bacteria"/>
</dbReference>
<comment type="similarity">
    <text evidence="3 11">Belongs to the binding-protein-dependent transport system permease family. CysTW subfamily.</text>
</comment>
<evidence type="ECO:0000256" key="4">
    <source>
        <dbReference type="ARBA" id="ARBA00022448"/>
    </source>
</evidence>
<keyword evidence="5 11" id="KW-1003">Cell membrane</keyword>
<dbReference type="InterPro" id="IPR049783">
    <property type="entry name" value="ABC_perm_TupB-like"/>
</dbReference>
<feature type="transmembrane region" description="Helical" evidence="10">
    <location>
        <begin position="126"/>
        <end position="147"/>
    </location>
</feature>